<protein>
    <recommendedName>
        <fullName evidence="9">Sec-independent protein translocase protein TatA</fullName>
    </recommendedName>
</protein>
<dbReference type="OrthoDB" id="7161179at2"/>
<evidence type="ECO:0000256" key="5">
    <source>
        <dbReference type="ARBA" id="ARBA00022927"/>
    </source>
</evidence>
<dbReference type="EMBL" id="BMKB01000003">
    <property type="protein sequence ID" value="GGA53320.1"/>
    <property type="molecule type" value="Genomic_DNA"/>
</dbReference>
<evidence type="ECO:0000256" key="10">
    <source>
        <dbReference type="SAM" id="MobiDB-lite"/>
    </source>
</evidence>
<keyword evidence="7 9" id="KW-0811">Translocation</keyword>
<keyword evidence="6 9" id="KW-1133">Transmembrane helix</keyword>
<dbReference type="GO" id="GO:0008320">
    <property type="term" value="F:protein transmembrane transporter activity"/>
    <property type="evidence" value="ECO:0007669"/>
    <property type="project" value="UniProtKB-UniRule"/>
</dbReference>
<evidence type="ECO:0000313" key="11">
    <source>
        <dbReference type="EMBL" id="GGA53320.1"/>
    </source>
</evidence>
<feature type="compositionally biased region" description="Basic and acidic residues" evidence="10">
    <location>
        <begin position="46"/>
        <end position="60"/>
    </location>
</feature>
<evidence type="ECO:0000256" key="4">
    <source>
        <dbReference type="ARBA" id="ARBA00022692"/>
    </source>
</evidence>
<proteinExistence type="inferred from homology"/>
<evidence type="ECO:0000256" key="2">
    <source>
        <dbReference type="ARBA" id="ARBA00022448"/>
    </source>
</evidence>
<comment type="similarity">
    <text evidence="9">Belongs to the TatA/E family.</text>
</comment>
<evidence type="ECO:0000256" key="1">
    <source>
        <dbReference type="ARBA" id="ARBA00004162"/>
    </source>
</evidence>
<keyword evidence="5 9" id="KW-0653">Protein transport</keyword>
<dbReference type="HAMAP" id="MF_00236">
    <property type="entry name" value="TatA_E"/>
    <property type="match status" value="1"/>
</dbReference>
<evidence type="ECO:0000256" key="3">
    <source>
        <dbReference type="ARBA" id="ARBA00022475"/>
    </source>
</evidence>
<dbReference type="PANTHER" id="PTHR42982">
    <property type="entry name" value="SEC-INDEPENDENT PROTEIN TRANSLOCASE PROTEIN TATA"/>
    <property type="match status" value="1"/>
</dbReference>
<dbReference type="InterPro" id="IPR003369">
    <property type="entry name" value="TatA/B/E"/>
</dbReference>
<dbReference type="NCBIfam" id="TIGR01411">
    <property type="entry name" value="tatAE"/>
    <property type="match status" value="1"/>
</dbReference>
<dbReference type="GO" id="GO:0043953">
    <property type="term" value="P:protein transport by the Tat complex"/>
    <property type="evidence" value="ECO:0007669"/>
    <property type="project" value="UniProtKB-UniRule"/>
</dbReference>
<dbReference type="RefSeq" id="WP_127070975.1">
    <property type="nucleotide sequence ID" value="NZ_BMKB01000003.1"/>
</dbReference>
<dbReference type="Pfam" id="PF02416">
    <property type="entry name" value="TatA_B_E"/>
    <property type="match status" value="1"/>
</dbReference>
<dbReference type="InterPro" id="IPR006312">
    <property type="entry name" value="TatA/E"/>
</dbReference>
<evidence type="ECO:0000256" key="6">
    <source>
        <dbReference type="ARBA" id="ARBA00022989"/>
    </source>
</evidence>
<evidence type="ECO:0000256" key="9">
    <source>
        <dbReference type="HAMAP-Rule" id="MF_00236"/>
    </source>
</evidence>
<dbReference type="PANTHER" id="PTHR42982:SF1">
    <property type="entry name" value="SEC-INDEPENDENT PROTEIN TRANSLOCASE PROTEIN TATA"/>
    <property type="match status" value="1"/>
</dbReference>
<dbReference type="Proteomes" id="UP000596977">
    <property type="component" value="Unassembled WGS sequence"/>
</dbReference>
<gene>
    <name evidence="9 11" type="primary">tatA</name>
    <name evidence="11" type="ORF">GCM10011499_24330</name>
</gene>
<comment type="subunit">
    <text evidence="9">The Tat system comprises two distinct complexes: a TatABC complex, containing multiple copies of TatA, TatB and TatC subunits, and a separate TatA complex, containing only TatA subunits. Substrates initially bind to the TatABC complex, which probably triggers association of the separate TatA complex to form the active translocon.</text>
</comment>
<dbReference type="GO" id="GO:0033281">
    <property type="term" value="C:TAT protein transport complex"/>
    <property type="evidence" value="ECO:0007669"/>
    <property type="project" value="UniProtKB-UniRule"/>
</dbReference>
<reference evidence="11 12" key="1">
    <citation type="journal article" date="2014" name="Int. J. Syst. Evol. Microbiol.">
        <title>Complete genome sequence of Corynebacterium casei LMG S-19264T (=DSM 44701T), isolated from a smear-ripened cheese.</title>
        <authorList>
            <consortium name="US DOE Joint Genome Institute (JGI-PGF)"/>
            <person name="Walter F."/>
            <person name="Albersmeier A."/>
            <person name="Kalinowski J."/>
            <person name="Ruckert C."/>
        </authorList>
    </citation>
    <scope>NUCLEOTIDE SEQUENCE [LARGE SCALE GENOMIC DNA]</scope>
    <source>
        <strain evidence="11 12">CGMCC 1.15896</strain>
    </source>
</reference>
<keyword evidence="2 9" id="KW-0813">Transport</keyword>
<comment type="caution">
    <text evidence="11">The sequence shown here is derived from an EMBL/GenBank/DDBJ whole genome shotgun (WGS) entry which is preliminary data.</text>
</comment>
<comment type="function">
    <text evidence="9">Part of the twin-arginine translocation (Tat) system that transports large folded proteins containing a characteristic twin-arginine motif in their signal peptide across membranes. TatA could form the protein-conducting channel of the Tat system.</text>
</comment>
<dbReference type="Gene3D" id="1.20.5.3310">
    <property type="match status" value="1"/>
</dbReference>
<evidence type="ECO:0000256" key="8">
    <source>
        <dbReference type="ARBA" id="ARBA00023136"/>
    </source>
</evidence>
<keyword evidence="8 9" id="KW-0472">Membrane</keyword>
<feature type="region of interest" description="Disordered" evidence="10">
    <location>
        <begin position="46"/>
        <end position="76"/>
    </location>
</feature>
<comment type="subcellular location">
    <subcellularLocation>
        <location evidence="1 9">Cell membrane</location>
        <topology evidence="1 9">Single-pass membrane protein</topology>
    </subcellularLocation>
</comment>
<evidence type="ECO:0000313" key="12">
    <source>
        <dbReference type="Proteomes" id="UP000596977"/>
    </source>
</evidence>
<sequence>MNPGPWGLLIIALVVLLLFGRGKIANMMGEVASGIKAFRKGMSEEEKPVAEIDQAPKSEADTTLNQAKEVDRSKDA</sequence>
<organism evidence="11 12">
    <name type="scientific">Pelagibacterium lentulum</name>
    <dbReference type="NCBI Taxonomy" id="2029865"/>
    <lineage>
        <taxon>Bacteria</taxon>
        <taxon>Pseudomonadati</taxon>
        <taxon>Pseudomonadota</taxon>
        <taxon>Alphaproteobacteria</taxon>
        <taxon>Hyphomicrobiales</taxon>
        <taxon>Devosiaceae</taxon>
        <taxon>Pelagibacterium</taxon>
    </lineage>
</organism>
<keyword evidence="3 9" id="KW-1003">Cell membrane</keyword>
<accession>A0A916REK7</accession>
<evidence type="ECO:0000256" key="7">
    <source>
        <dbReference type="ARBA" id="ARBA00023010"/>
    </source>
</evidence>
<keyword evidence="12" id="KW-1185">Reference proteome</keyword>
<dbReference type="AlphaFoldDB" id="A0A916REK7"/>
<name>A0A916REK7_9HYPH</name>
<keyword evidence="4 9" id="KW-0812">Transmembrane</keyword>